<evidence type="ECO:0000256" key="7">
    <source>
        <dbReference type="ARBA" id="ARBA00023163"/>
    </source>
</evidence>
<keyword evidence="3" id="KW-0053">Apoptosis</keyword>
<feature type="compositionally biased region" description="Polar residues" evidence="9">
    <location>
        <begin position="139"/>
        <end position="149"/>
    </location>
</feature>
<feature type="region of interest" description="Disordered" evidence="9">
    <location>
        <begin position="219"/>
        <end position="238"/>
    </location>
</feature>
<keyword evidence="8" id="KW-0539">Nucleus</keyword>
<feature type="compositionally biased region" description="Low complexity" evidence="9">
    <location>
        <begin position="1"/>
        <end position="14"/>
    </location>
</feature>
<evidence type="ECO:0000256" key="2">
    <source>
        <dbReference type="ARBA" id="ARBA00008548"/>
    </source>
</evidence>
<name>A0AAV8YLZ3_9CUCU</name>
<dbReference type="GO" id="GO:0005634">
    <property type="term" value="C:nucleus"/>
    <property type="evidence" value="ECO:0007669"/>
    <property type="project" value="UniProtKB-SubCell"/>
</dbReference>
<feature type="domain" description="Cysteine/serine-rich nuclear protein N-terminal" evidence="10">
    <location>
        <begin position="237"/>
        <end position="446"/>
    </location>
</feature>
<dbReference type="GO" id="GO:0006915">
    <property type="term" value="P:apoptotic process"/>
    <property type="evidence" value="ECO:0007669"/>
    <property type="project" value="UniProtKB-KW"/>
</dbReference>
<dbReference type="InterPro" id="IPR031972">
    <property type="entry name" value="CSRNP_N"/>
</dbReference>
<evidence type="ECO:0000256" key="9">
    <source>
        <dbReference type="SAM" id="MobiDB-lite"/>
    </source>
</evidence>
<gene>
    <name evidence="11" type="ORF">NQ318_007422</name>
</gene>
<accession>A0AAV8YLZ3</accession>
<evidence type="ECO:0000256" key="5">
    <source>
        <dbReference type="ARBA" id="ARBA00023125"/>
    </source>
</evidence>
<dbReference type="PANTHER" id="PTHR13580:SF9">
    <property type="entry name" value="AXIN1 UP-REGULATED 1, ISOFORM A"/>
    <property type="match status" value="1"/>
</dbReference>
<feature type="compositionally biased region" description="Low complexity" evidence="9">
    <location>
        <begin position="514"/>
        <end position="523"/>
    </location>
</feature>
<feature type="region of interest" description="Disordered" evidence="9">
    <location>
        <begin position="551"/>
        <end position="573"/>
    </location>
</feature>
<evidence type="ECO:0000313" key="11">
    <source>
        <dbReference type="EMBL" id="KAJ8952261.1"/>
    </source>
</evidence>
<evidence type="ECO:0000256" key="6">
    <source>
        <dbReference type="ARBA" id="ARBA00023159"/>
    </source>
</evidence>
<dbReference type="GO" id="GO:0000981">
    <property type="term" value="F:DNA-binding transcription factor activity, RNA polymerase II-specific"/>
    <property type="evidence" value="ECO:0007669"/>
    <property type="project" value="TreeGrafter"/>
</dbReference>
<reference evidence="11" key="1">
    <citation type="journal article" date="2023" name="Insect Mol. Biol.">
        <title>Genome sequencing provides insights into the evolution of gene families encoding plant cell wall-degrading enzymes in longhorned beetles.</title>
        <authorList>
            <person name="Shin N.R."/>
            <person name="Okamura Y."/>
            <person name="Kirsch R."/>
            <person name="Pauchet Y."/>
        </authorList>
    </citation>
    <scope>NUCLEOTIDE SEQUENCE</scope>
    <source>
        <strain evidence="11">AMC_N1</strain>
    </source>
</reference>
<keyword evidence="6" id="KW-0010">Activator</keyword>
<dbReference type="PANTHER" id="PTHR13580">
    <property type="entry name" value="TGF-BETA INDUCED APOPTOSIS PROTEIN"/>
    <property type="match status" value="1"/>
</dbReference>
<feature type="compositionally biased region" description="Basic and acidic residues" evidence="9">
    <location>
        <begin position="47"/>
        <end position="61"/>
    </location>
</feature>
<keyword evidence="5" id="KW-0238">DNA-binding</keyword>
<feature type="compositionally biased region" description="Basic and acidic residues" evidence="9">
    <location>
        <begin position="553"/>
        <end position="565"/>
    </location>
</feature>
<dbReference type="PRINTS" id="PR02031">
    <property type="entry name" value="CYSSERRICHNP"/>
</dbReference>
<feature type="region of interest" description="Disordered" evidence="9">
    <location>
        <begin position="304"/>
        <end position="331"/>
    </location>
</feature>
<feature type="region of interest" description="Disordered" evidence="9">
    <location>
        <begin position="507"/>
        <end position="537"/>
    </location>
</feature>
<evidence type="ECO:0000313" key="12">
    <source>
        <dbReference type="Proteomes" id="UP001162162"/>
    </source>
</evidence>
<keyword evidence="4" id="KW-0805">Transcription regulation</keyword>
<feature type="compositionally biased region" description="Acidic residues" evidence="9">
    <location>
        <begin position="317"/>
        <end position="331"/>
    </location>
</feature>
<feature type="region of interest" description="Disordered" evidence="9">
    <location>
        <begin position="1"/>
        <end position="149"/>
    </location>
</feature>
<protein>
    <recommendedName>
        <fullName evidence="10">Cysteine/serine-rich nuclear protein N-terminal domain-containing protein</fullName>
    </recommendedName>
</protein>
<keyword evidence="12" id="KW-1185">Reference proteome</keyword>
<feature type="compositionally biased region" description="Acidic residues" evidence="9">
    <location>
        <begin position="93"/>
        <end position="102"/>
    </location>
</feature>
<feature type="compositionally biased region" description="Basic and acidic residues" evidence="9">
    <location>
        <begin position="737"/>
        <end position="746"/>
    </location>
</feature>
<evidence type="ECO:0000256" key="4">
    <source>
        <dbReference type="ARBA" id="ARBA00023015"/>
    </source>
</evidence>
<dbReference type="AlphaFoldDB" id="A0AAV8YLZ3"/>
<dbReference type="EMBL" id="JAPWTK010000071">
    <property type="protein sequence ID" value="KAJ8952261.1"/>
    <property type="molecule type" value="Genomic_DNA"/>
</dbReference>
<comment type="subcellular location">
    <subcellularLocation>
        <location evidence="1">Nucleus</location>
    </subcellularLocation>
</comment>
<dbReference type="Pfam" id="PF16019">
    <property type="entry name" value="CSRNP_N"/>
    <property type="match status" value="1"/>
</dbReference>
<dbReference type="GO" id="GO:0043565">
    <property type="term" value="F:sequence-specific DNA binding"/>
    <property type="evidence" value="ECO:0007669"/>
    <property type="project" value="TreeGrafter"/>
</dbReference>
<sequence length="765" mass="84253">MGSNESTMESSSTPMERDDAQSTRPTAGPSEHSNVAESVVEKPSSTNDKDLSDYSEVRDNSKLIMEPKSNEEAIDNGDERLETDPTNLKNEDESLNDGEDSATESLPPAEELTEEPHDRSDGSDSGLGSELCEERPQESAANAESDSETSFLYRISDETIADNHFDEFASQKTEVVFELPTTSATESLKEHELEESAKEIAKDIGDILSAAQSKKPIKSSLKRKLSSASEAGQPKAKKRRGITFDNVTVFYFPRAQGFTCVPSQGGSTLGMGAQHSHVKKFSLAEHAVEQRRIHRQLLQQLRSERNVTAGNAASSSDESDSEDEASDASESEMDLDNYYFLQPIPTRQRRALLRAAGVRKIDSLEKDECRDIRSSREFCGCGCKGYCDPDTCSCSQAGIKCQVDRLNFPCGCSRDNCGNSSGRIEFNPVRVRTHFIHTLMRLELEKKQEKEEEMKGDKDWMSNERLAAGGRAEAPSGGKSGGVSKYNGNLLRDISLNAHVEVENCLHEPPLRSPPARARGRSPTAPPPGFSNLPDRADSLDLYTFRETCYGEEAGRDGGGGERKPQQQPFPAAQGFHFPDPRFPDVVGFAAGASPYSAPSNQYAQPYQSAFAEFSPVFGPYGGMYAAEFGAKSLEAAFQQPPPPSAGYEHFAGDGFPAAVAKESQYTNLNPIGANNKIESFSELLNGRYSFSGYEEANNFPSGLEHAEAPANGANERDGEGQPELDQRRRRRRRERSRGLRRELRRDHKEIHGRDSFRIILIFKA</sequence>
<proteinExistence type="inferred from homology"/>
<comment type="similarity">
    <text evidence="2">Belongs to the AXUD1 family.</text>
</comment>
<organism evidence="11 12">
    <name type="scientific">Aromia moschata</name>
    <dbReference type="NCBI Taxonomy" id="1265417"/>
    <lineage>
        <taxon>Eukaryota</taxon>
        <taxon>Metazoa</taxon>
        <taxon>Ecdysozoa</taxon>
        <taxon>Arthropoda</taxon>
        <taxon>Hexapoda</taxon>
        <taxon>Insecta</taxon>
        <taxon>Pterygota</taxon>
        <taxon>Neoptera</taxon>
        <taxon>Endopterygota</taxon>
        <taxon>Coleoptera</taxon>
        <taxon>Polyphaga</taxon>
        <taxon>Cucujiformia</taxon>
        <taxon>Chrysomeloidea</taxon>
        <taxon>Cerambycidae</taxon>
        <taxon>Cerambycinae</taxon>
        <taxon>Callichromatini</taxon>
        <taxon>Aromia</taxon>
    </lineage>
</organism>
<comment type="caution">
    <text evidence="11">The sequence shown here is derived from an EMBL/GenBank/DDBJ whole genome shotgun (WGS) entry which is preliminary data.</text>
</comment>
<feature type="region of interest" description="Disordered" evidence="9">
    <location>
        <begin position="700"/>
        <end position="746"/>
    </location>
</feature>
<keyword evidence="7" id="KW-0804">Transcription</keyword>
<dbReference type="InterPro" id="IPR023260">
    <property type="entry name" value="Cys/Ser-rich_nuc_prot"/>
</dbReference>
<evidence type="ECO:0000256" key="8">
    <source>
        <dbReference type="ARBA" id="ARBA00023242"/>
    </source>
</evidence>
<evidence type="ECO:0000256" key="3">
    <source>
        <dbReference type="ARBA" id="ARBA00022703"/>
    </source>
</evidence>
<dbReference type="Proteomes" id="UP001162162">
    <property type="component" value="Unassembled WGS sequence"/>
</dbReference>
<evidence type="ECO:0000259" key="10">
    <source>
        <dbReference type="Pfam" id="PF16019"/>
    </source>
</evidence>
<evidence type="ECO:0000256" key="1">
    <source>
        <dbReference type="ARBA" id="ARBA00004123"/>
    </source>
</evidence>